<dbReference type="Pfam" id="PF00582">
    <property type="entry name" value="Usp"/>
    <property type="match status" value="2"/>
</dbReference>
<dbReference type="InterPro" id="IPR014729">
    <property type="entry name" value="Rossmann-like_a/b/a_fold"/>
</dbReference>
<dbReference type="Gene3D" id="3.40.50.620">
    <property type="entry name" value="HUPs"/>
    <property type="match status" value="2"/>
</dbReference>
<dbReference type="PRINTS" id="PR01438">
    <property type="entry name" value="UNVRSLSTRESS"/>
</dbReference>
<dbReference type="InterPro" id="IPR006015">
    <property type="entry name" value="Universal_stress_UspA"/>
</dbReference>
<evidence type="ECO:0000256" key="3">
    <source>
        <dbReference type="ARBA" id="ARBA00022840"/>
    </source>
</evidence>
<protein>
    <submittedName>
        <fullName evidence="5">Universal stress protein</fullName>
    </submittedName>
</protein>
<dbReference type="SUPFAM" id="SSF52402">
    <property type="entry name" value="Adenine nucleotide alpha hydrolases-like"/>
    <property type="match status" value="2"/>
</dbReference>
<name>A0ABZ1YK45_9NOCA</name>
<reference evidence="5" key="1">
    <citation type="submission" date="2022-10" db="EMBL/GenBank/DDBJ databases">
        <title>The complete genomes of actinobacterial strains from the NBC collection.</title>
        <authorList>
            <person name="Joergensen T.S."/>
            <person name="Alvarez Arevalo M."/>
            <person name="Sterndorff E.B."/>
            <person name="Faurdal D."/>
            <person name="Vuksanovic O."/>
            <person name="Mourched A.-S."/>
            <person name="Charusanti P."/>
            <person name="Shaw S."/>
            <person name="Blin K."/>
            <person name="Weber T."/>
        </authorList>
    </citation>
    <scope>NUCLEOTIDE SEQUENCE</scope>
    <source>
        <strain evidence="5">NBC_01482</strain>
    </source>
</reference>
<organism evidence="5 6">
    <name type="scientific">Nocardia vinacea</name>
    <dbReference type="NCBI Taxonomy" id="96468"/>
    <lineage>
        <taxon>Bacteria</taxon>
        <taxon>Bacillati</taxon>
        <taxon>Actinomycetota</taxon>
        <taxon>Actinomycetes</taxon>
        <taxon>Mycobacteriales</taxon>
        <taxon>Nocardiaceae</taxon>
        <taxon>Nocardia</taxon>
    </lineage>
</organism>
<keyword evidence="2" id="KW-0547">Nucleotide-binding</keyword>
<evidence type="ECO:0000259" key="4">
    <source>
        <dbReference type="Pfam" id="PF00582"/>
    </source>
</evidence>
<gene>
    <name evidence="5" type="ORF">OG563_25790</name>
</gene>
<comment type="similarity">
    <text evidence="1">Belongs to the universal stress protein A family.</text>
</comment>
<dbReference type="InterPro" id="IPR006016">
    <property type="entry name" value="UspA"/>
</dbReference>
<evidence type="ECO:0000256" key="1">
    <source>
        <dbReference type="ARBA" id="ARBA00008791"/>
    </source>
</evidence>
<keyword evidence="6" id="KW-1185">Reference proteome</keyword>
<accession>A0ABZ1YK45</accession>
<dbReference type="EMBL" id="CP109441">
    <property type="protein sequence ID" value="WUV42670.1"/>
    <property type="molecule type" value="Genomic_DNA"/>
</dbReference>
<dbReference type="Proteomes" id="UP001432062">
    <property type="component" value="Chromosome"/>
</dbReference>
<keyword evidence="3" id="KW-0067">ATP-binding</keyword>
<sequence length="311" mass="32941">MTAQHRDEPHRLASAEVVVGTDGSEAADLAVRWAAETASQRRRRLRIVHGLDLAAAGSVYGMYDVIMPPVIDAIRREGADVLRTARRLAHQVDPALTVETELSEANPAHLLIELSEAAHLVAIGTAGSGGTLSYLGSTLLAVASHGRGAIVVVRDTGTGTGTGTEQQTRRVGPVVLGIDGGPVSTAAVGAAFAEASERRTRLVAVHAWSDLYFDRIAGLPYAVCDHDAETAGQAILAEQLAGWQEKYPDVQVIRKVYLSGPRQALREWSRSAQLLVVGSRGRGGFRGLLLGSTSDALVQTAHCPVMVVRPQ</sequence>
<dbReference type="PANTHER" id="PTHR46268:SF27">
    <property type="entry name" value="UNIVERSAL STRESS PROTEIN RV2623"/>
    <property type="match status" value="1"/>
</dbReference>
<feature type="domain" description="UspA" evidence="4">
    <location>
        <begin position="17"/>
        <end position="154"/>
    </location>
</feature>
<dbReference type="RefSeq" id="WP_329405290.1">
    <property type="nucleotide sequence ID" value="NZ_CP109441.1"/>
</dbReference>
<evidence type="ECO:0000313" key="5">
    <source>
        <dbReference type="EMBL" id="WUV42670.1"/>
    </source>
</evidence>
<feature type="domain" description="UspA" evidence="4">
    <location>
        <begin position="173"/>
        <end position="309"/>
    </location>
</feature>
<proteinExistence type="inferred from homology"/>
<evidence type="ECO:0000256" key="2">
    <source>
        <dbReference type="ARBA" id="ARBA00022741"/>
    </source>
</evidence>
<evidence type="ECO:0000313" key="6">
    <source>
        <dbReference type="Proteomes" id="UP001432062"/>
    </source>
</evidence>
<dbReference type="PANTHER" id="PTHR46268">
    <property type="entry name" value="STRESS RESPONSE PROTEIN NHAX"/>
    <property type="match status" value="1"/>
</dbReference>